<sequence>MTHVEKSWWESFNENILRSRESGWGGEAPLLSRQMRELLDDVDAAFSVTGANTPGWPNPYKDGPGPDEAAYERSSNPDKFRIVVARAQAWTQVLLDRGWAREASHVDWALPPMELGGADTVLQPAADGAVPLVLTTHTPMDSDHPFNITIAAGDPAVRLDTVPDCACDGCDSGSAGLLKYMDMLVLSVVDGSLDVDVGDDRYWVRTSFNVKGGGIQGRRVPSAFTAAPWPPNWTARPVAPLPSLRG</sequence>
<accession>A0ABV9FN48</accession>
<evidence type="ECO:0000256" key="1">
    <source>
        <dbReference type="SAM" id="MobiDB-lite"/>
    </source>
</evidence>
<evidence type="ECO:0000313" key="2">
    <source>
        <dbReference type="EMBL" id="MFC4603501.1"/>
    </source>
</evidence>
<dbReference type="RefSeq" id="WP_378415539.1">
    <property type="nucleotide sequence ID" value="NZ_JBHSFO010000003.1"/>
</dbReference>
<proteinExistence type="predicted"/>
<feature type="region of interest" description="Disordered" evidence="1">
    <location>
        <begin position="50"/>
        <end position="74"/>
    </location>
</feature>
<name>A0ABV9FN48_9NOCA</name>
<protein>
    <submittedName>
        <fullName evidence="2">DUF6226 family protein</fullName>
    </submittedName>
</protein>
<comment type="caution">
    <text evidence="2">The sequence shown here is derived from an EMBL/GenBank/DDBJ whole genome shotgun (WGS) entry which is preliminary data.</text>
</comment>
<dbReference type="InterPro" id="IPR045773">
    <property type="entry name" value="DUF6226"/>
</dbReference>
<evidence type="ECO:0000313" key="3">
    <source>
        <dbReference type="Proteomes" id="UP001595914"/>
    </source>
</evidence>
<organism evidence="2 3">
    <name type="scientific">Rhodococcus kronopolitis</name>
    <dbReference type="NCBI Taxonomy" id="1460226"/>
    <lineage>
        <taxon>Bacteria</taxon>
        <taxon>Bacillati</taxon>
        <taxon>Actinomycetota</taxon>
        <taxon>Actinomycetes</taxon>
        <taxon>Mycobacteriales</taxon>
        <taxon>Nocardiaceae</taxon>
        <taxon>Rhodococcus</taxon>
    </lineage>
</organism>
<reference evidence="3" key="1">
    <citation type="journal article" date="2019" name="Int. J. Syst. Evol. Microbiol.">
        <title>The Global Catalogue of Microorganisms (GCM) 10K type strain sequencing project: providing services to taxonomists for standard genome sequencing and annotation.</title>
        <authorList>
            <consortium name="The Broad Institute Genomics Platform"/>
            <consortium name="The Broad Institute Genome Sequencing Center for Infectious Disease"/>
            <person name="Wu L."/>
            <person name="Ma J."/>
        </authorList>
    </citation>
    <scope>NUCLEOTIDE SEQUENCE [LARGE SCALE GENOMIC DNA]</scope>
    <source>
        <strain evidence="3">CCUG 54520</strain>
    </source>
</reference>
<gene>
    <name evidence="2" type="ORF">ACFO6S_07380</name>
</gene>
<dbReference type="Pfam" id="PF19736">
    <property type="entry name" value="DUF6226"/>
    <property type="match status" value="1"/>
</dbReference>
<dbReference type="EMBL" id="JBHSFO010000003">
    <property type="protein sequence ID" value="MFC4603501.1"/>
    <property type="molecule type" value="Genomic_DNA"/>
</dbReference>
<dbReference type="Proteomes" id="UP001595914">
    <property type="component" value="Unassembled WGS sequence"/>
</dbReference>
<keyword evidence="3" id="KW-1185">Reference proteome</keyword>